<dbReference type="EMBL" id="MU006320">
    <property type="protein sequence ID" value="KAF2848064.1"/>
    <property type="molecule type" value="Genomic_DNA"/>
</dbReference>
<evidence type="ECO:0000256" key="1">
    <source>
        <dbReference type="SAM" id="SignalP"/>
    </source>
</evidence>
<sequence length="298" mass="30257">MIFNTITLALALSATASAAALQSRQSADPCQDAWKACIAAGTPEVACGCTLATCVGEDNARTREFCASATASLSLPKSTSIPGGCNPAHPGSCPSSYFQTSTAPPATFTPIPGIPGGCNPAHPGSCPSSYFQTTTKPATPAVTDCPDETTSVSVPKPVAPTPSAAVPAGSNPVLVPGKTWTIANLTRYCGSDNTGCDYNFAVVANGKTERCTVIRMPGSSAATESWSNQPCTTGSDIKISWGYATSPAPPFAVITVNQGKELAWFGVANVNGGRVTASAPFGSGDFGTLPASPVYTYN</sequence>
<dbReference type="AlphaFoldDB" id="A0A6A7AZ16"/>
<accession>A0A6A7AZ16</accession>
<name>A0A6A7AZ16_9PLEO</name>
<reference evidence="2" key="1">
    <citation type="submission" date="2020-01" db="EMBL/GenBank/DDBJ databases">
        <authorList>
            <consortium name="DOE Joint Genome Institute"/>
            <person name="Haridas S."/>
            <person name="Albert R."/>
            <person name="Binder M."/>
            <person name="Bloem J."/>
            <person name="Labutti K."/>
            <person name="Salamov A."/>
            <person name="Andreopoulos B."/>
            <person name="Baker S.E."/>
            <person name="Barry K."/>
            <person name="Bills G."/>
            <person name="Bluhm B.H."/>
            <person name="Cannon C."/>
            <person name="Castanera R."/>
            <person name="Culley D.E."/>
            <person name="Daum C."/>
            <person name="Ezra D."/>
            <person name="Gonzalez J.B."/>
            <person name="Henrissat B."/>
            <person name="Kuo A."/>
            <person name="Liang C."/>
            <person name="Lipzen A."/>
            <person name="Lutzoni F."/>
            <person name="Magnuson J."/>
            <person name="Mondo S."/>
            <person name="Nolan M."/>
            <person name="Ohm R."/>
            <person name="Pangilinan J."/>
            <person name="Park H.-J."/>
            <person name="Ramirez L."/>
            <person name="Alfaro M."/>
            <person name="Sun H."/>
            <person name="Tritt A."/>
            <person name="Yoshinaga Y."/>
            <person name="Zwiers L.-H."/>
            <person name="Turgeon B.G."/>
            <person name="Goodwin S.B."/>
            <person name="Spatafora J.W."/>
            <person name="Crous P.W."/>
            <person name="Grigoriev I.V."/>
        </authorList>
    </citation>
    <scope>NUCLEOTIDE SEQUENCE</scope>
    <source>
        <strain evidence="2">IPT5</strain>
    </source>
</reference>
<gene>
    <name evidence="2" type="ORF">T440DRAFT_470415</name>
</gene>
<evidence type="ECO:0008006" key="4">
    <source>
        <dbReference type="Google" id="ProtNLM"/>
    </source>
</evidence>
<keyword evidence="3" id="KW-1185">Reference proteome</keyword>
<organism evidence="2 3">
    <name type="scientific">Plenodomus tracheiphilus IPT5</name>
    <dbReference type="NCBI Taxonomy" id="1408161"/>
    <lineage>
        <taxon>Eukaryota</taxon>
        <taxon>Fungi</taxon>
        <taxon>Dikarya</taxon>
        <taxon>Ascomycota</taxon>
        <taxon>Pezizomycotina</taxon>
        <taxon>Dothideomycetes</taxon>
        <taxon>Pleosporomycetidae</taxon>
        <taxon>Pleosporales</taxon>
        <taxon>Pleosporineae</taxon>
        <taxon>Leptosphaeriaceae</taxon>
        <taxon>Plenodomus</taxon>
    </lineage>
</organism>
<evidence type="ECO:0000313" key="3">
    <source>
        <dbReference type="Proteomes" id="UP000799423"/>
    </source>
</evidence>
<feature type="chain" id="PRO_5025656139" description="Extracellular membrane protein CFEM domain-containing protein" evidence="1">
    <location>
        <begin position="21"/>
        <end position="298"/>
    </location>
</feature>
<dbReference type="PANTHER" id="PTHR39602:SF2">
    <property type="entry name" value="ACW-9"/>
    <property type="match status" value="1"/>
</dbReference>
<dbReference type="PANTHER" id="PTHR39602">
    <property type="entry name" value="ACW-9"/>
    <property type="match status" value="1"/>
</dbReference>
<dbReference type="Proteomes" id="UP000799423">
    <property type="component" value="Unassembled WGS sequence"/>
</dbReference>
<evidence type="ECO:0000313" key="2">
    <source>
        <dbReference type="EMBL" id="KAF2848064.1"/>
    </source>
</evidence>
<keyword evidence="1" id="KW-0732">Signal</keyword>
<proteinExistence type="predicted"/>
<dbReference type="OrthoDB" id="3836772at2759"/>
<feature type="signal peptide" evidence="1">
    <location>
        <begin position="1"/>
        <end position="20"/>
    </location>
</feature>
<protein>
    <recommendedName>
        <fullName evidence="4">Extracellular membrane protein CFEM domain-containing protein</fullName>
    </recommendedName>
</protein>